<dbReference type="InterPro" id="IPR050196">
    <property type="entry name" value="Cytochrome_P450_Monoox"/>
</dbReference>
<keyword evidence="7 14" id="KW-0479">Metal-binding</keyword>
<sequence length="549" mass="62661">MPTSKPLIGHSALFLGNNQQIYKNLWTIAELALKHKNSAKVWLGPKLYVAIADPADAQVVLENCLDKDMVYRFLRPWLGHGLFVAPVNLWKSHRRVLLPVFQNKVVKEYLEVINEQVNVLLQRLNEQTDKKEFDILKYVTACTLDIVFQTAMGERMDVQNSPDTPYLRARHTVMTILNMRLFKVWLQPDWIFNLTRYAKLQKDNIDLTHKFTDEIVRKRRQEYQNNLTKKHQDNKFHAVLDLLFKQEIDFTDEQLREHIDSITIAGNDTTALVIAYTLVLLGIHQDAQEKVSEEQRSIFGTSTCGANKWDLQKMDYLERVIKESMRLYTVVPIIARNVDKDIYLPTCGVTVPAGSGAVIGAFALHRSESSWGPEPHKFDPDRFLPEKSVNRHPAAFMPFSYGSRNCIGRKFGMLIMKSIISSVVRTYKLDADDIATCGVTVPAGSGAVIGAFALHRSESSWGPEPHKFDPDRFLPEKSVNRHPAAFMPFSYGSRNCIGRKFGMLIMKSIISSVVRTYKLDADDIGDLKVEMLLFPIKGHQVKISRRLNV</sequence>
<evidence type="ECO:0000256" key="11">
    <source>
        <dbReference type="ARBA" id="ARBA00023004"/>
    </source>
</evidence>
<keyword evidence="13" id="KW-0472">Membrane</keyword>
<comment type="function">
    <text evidence="2">May be involved in the metabolism of insect hormones and in the breakdown of synthetic insecticides.</text>
</comment>
<dbReference type="GO" id="GO:0005789">
    <property type="term" value="C:endoplasmic reticulum membrane"/>
    <property type="evidence" value="ECO:0007669"/>
    <property type="project" value="UniProtKB-SubCell"/>
</dbReference>
<dbReference type="Gene3D" id="1.10.630.10">
    <property type="entry name" value="Cytochrome P450"/>
    <property type="match status" value="2"/>
</dbReference>
<dbReference type="PANTHER" id="PTHR24291:SF189">
    <property type="entry name" value="CYTOCHROME P450 4C3-RELATED"/>
    <property type="match status" value="1"/>
</dbReference>
<evidence type="ECO:0000313" key="16">
    <source>
        <dbReference type="EMBL" id="CAB3234094.1"/>
    </source>
</evidence>
<keyword evidence="12 15" id="KW-0503">Monooxygenase</keyword>
<dbReference type="SUPFAM" id="SSF48264">
    <property type="entry name" value="Cytochrome P450"/>
    <property type="match status" value="2"/>
</dbReference>
<evidence type="ECO:0000256" key="2">
    <source>
        <dbReference type="ARBA" id="ARBA00003690"/>
    </source>
</evidence>
<dbReference type="Proteomes" id="UP000494256">
    <property type="component" value="Unassembled WGS sequence"/>
</dbReference>
<dbReference type="GO" id="GO:0016705">
    <property type="term" value="F:oxidoreductase activity, acting on paired donors, with incorporation or reduction of molecular oxygen"/>
    <property type="evidence" value="ECO:0007669"/>
    <property type="project" value="InterPro"/>
</dbReference>
<evidence type="ECO:0000256" key="6">
    <source>
        <dbReference type="ARBA" id="ARBA00022617"/>
    </source>
</evidence>
<dbReference type="InterPro" id="IPR002401">
    <property type="entry name" value="Cyt_P450_E_grp-I"/>
</dbReference>
<comment type="cofactor">
    <cofactor evidence="1 14">
        <name>heme</name>
        <dbReference type="ChEBI" id="CHEBI:30413"/>
    </cofactor>
</comment>
<organism evidence="16 17">
    <name type="scientific">Arctia plantaginis</name>
    <name type="common">Wood tiger moth</name>
    <name type="synonym">Phalaena plantaginis</name>
    <dbReference type="NCBI Taxonomy" id="874455"/>
    <lineage>
        <taxon>Eukaryota</taxon>
        <taxon>Metazoa</taxon>
        <taxon>Ecdysozoa</taxon>
        <taxon>Arthropoda</taxon>
        <taxon>Hexapoda</taxon>
        <taxon>Insecta</taxon>
        <taxon>Pterygota</taxon>
        <taxon>Neoptera</taxon>
        <taxon>Endopterygota</taxon>
        <taxon>Lepidoptera</taxon>
        <taxon>Glossata</taxon>
        <taxon>Ditrysia</taxon>
        <taxon>Noctuoidea</taxon>
        <taxon>Erebidae</taxon>
        <taxon>Arctiinae</taxon>
        <taxon>Arctia</taxon>
    </lineage>
</organism>
<evidence type="ECO:0008006" key="18">
    <source>
        <dbReference type="Google" id="ProtNLM"/>
    </source>
</evidence>
<accession>A0A8S0ZMB3</accession>
<evidence type="ECO:0000256" key="14">
    <source>
        <dbReference type="PIRSR" id="PIRSR602401-1"/>
    </source>
</evidence>
<dbReference type="InterPro" id="IPR001128">
    <property type="entry name" value="Cyt_P450"/>
</dbReference>
<evidence type="ECO:0000256" key="15">
    <source>
        <dbReference type="RuleBase" id="RU000461"/>
    </source>
</evidence>
<evidence type="ECO:0000256" key="4">
    <source>
        <dbReference type="ARBA" id="ARBA00004406"/>
    </source>
</evidence>
<name>A0A8S0ZMB3_ARCPL</name>
<dbReference type="PRINTS" id="PR00463">
    <property type="entry name" value="EP450I"/>
</dbReference>
<gene>
    <name evidence="16" type="ORF">APLA_LOCUS6403</name>
</gene>
<evidence type="ECO:0000256" key="3">
    <source>
        <dbReference type="ARBA" id="ARBA00004174"/>
    </source>
</evidence>
<dbReference type="PROSITE" id="PS00086">
    <property type="entry name" value="CYTOCHROME_P450"/>
    <property type="match status" value="2"/>
</dbReference>
<dbReference type="PANTHER" id="PTHR24291">
    <property type="entry name" value="CYTOCHROME P450 FAMILY 4"/>
    <property type="match status" value="1"/>
</dbReference>
<comment type="caution">
    <text evidence="16">The sequence shown here is derived from an EMBL/GenBank/DDBJ whole genome shotgun (WGS) entry which is preliminary data.</text>
</comment>
<dbReference type="GO" id="GO:0020037">
    <property type="term" value="F:heme binding"/>
    <property type="evidence" value="ECO:0007669"/>
    <property type="project" value="InterPro"/>
</dbReference>
<reference evidence="16 17" key="1">
    <citation type="submission" date="2020-04" db="EMBL/GenBank/DDBJ databases">
        <authorList>
            <person name="Wallbank WR R."/>
            <person name="Pardo Diaz C."/>
            <person name="Kozak K."/>
            <person name="Martin S."/>
            <person name="Jiggins C."/>
            <person name="Moest M."/>
            <person name="Warren A I."/>
            <person name="Byers J.R.P. K."/>
            <person name="Montejo-Kovacevich G."/>
            <person name="Yen C E."/>
        </authorList>
    </citation>
    <scope>NUCLEOTIDE SEQUENCE [LARGE SCALE GENOMIC DNA]</scope>
</reference>
<evidence type="ECO:0000256" key="1">
    <source>
        <dbReference type="ARBA" id="ARBA00001971"/>
    </source>
</evidence>
<evidence type="ECO:0000313" key="17">
    <source>
        <dbReference type="Proteomes" id="UP000494256"/>
    </source>
</evidence>
<evidence type="ECO:0000256" key="9">
    <source>
        <dbReference type="ARBA" id="ARBA00022848"/>
    </source>
</evidence>
<evidence type="ECO:0000256" key="13">
    <source>
        <dbReference type="ARBA" id="ARBA00023136"/>
    </source>
</evidence>
<keyword evidence="11 14" id="KW-0408">Iron</keyword>
<dbReference type="OrthoDB" id="7408914at2759"/>
<dbReference type="GO" id="GO:0004497">
    <property type="term" value="F:monooxygenase activity"/>
    <property type="evidence" value="ECO:0007669"/>
    <property type="project" value="UniProtKB-KW"/>
</dbReference>
<dbReference type="GO" id="GO:0005506">
    <property type="term" value="F:iron ion binding"/>
    <property type="evidence" value="ECO:0007669"/>
    <property type="project" value="InterPro"/>
</dbReference>
<dbReference type="PRINTS" id="PR00385">
    <property type="entry name" value="P450"/>
</dbReference>
<evidence type="ECO:0000256" key="5">
    <source>
        <dbReference type="ARBA" id="ARBA00010617"/>
    </source>
</evidence>
<dbReference type="EMBL" id="CADEBD010000294">
    <property type="protein sequence ID" value="CAB3234094.1"/>
    <property type="molecule type" value="Genomic_DNA"/>
</dbReference>
<dbReference type="AlphaFoldDB" id="A0A8S0ZMB3"/>
<protein>
    <recommendedName>
        <fullName evidence="18">Cytochrome P450</fullName>
    </recommendedName>
</protein>
<keyword evidence="8" id="KW-0256">Endoplasmic reticulum</keyword>
<comment type="subcellular location">
    <subcellularLocation>
        <location evidence="4">Endoplasmic reticulum membrane</location>
        <topology evidence="4">Peripheral membrane protein</topology>
    </subcellularLocation>
    <subcellularLocation>
        <location evidence="3">Microsome membrane</location>
        <topology evidence="3">Peripheral membrane protein</topology>
    </subcellularLocation>
</comment>
<evidence type="ECO:0000256" key="7">
    <source>
        <dbReference type="ARBA" id="ARBA00022723"/>
    </source>
</evidence>
<dbReference type="Pfam" id="PF00067">
    <property type="entry name" value="p450"/>
    <property type="match status" value="2"/>
</dbReference>
<evidence type="ECO:0000256" key="10">
    <source>
        <dbReference type="ARBA" id="ARBA00023002"/>
    </source>
</evidence>
<feature type="binding site" description="axial binding residue" evidence="14">
    <location>
        <position position="406"/>
    </location>
    <ligand>
        <name>heme</name>
        <dbReference type="ChEBI" id="CHEBI:30413"/>
    </ligand>
    <ligandPart>
        <name>Fe</name>
        <dbReference type="ChEBI" id="CHEBI:18248"/>
    </ligandPart>
</feature>
<dbReference type="InterPro" id="IPR036396">
    <property type="entry name" value="Cyt_P450_sf"/>
</dbReference>
<keyword evidence="10 15" id="KW-0560">Oxidoreductase</keyword>
<evidence type="ECO:0000256" key="8">
    <source>
        <dbReference type="ARBA" id="ARBA00022824"/>
    </source>
</evidence>
<evidence type="ECO:0000256" key="12">
    <source>
        <dbReference type="ARBA" id="ARBA00023033"/>
    </source>
</evidence>
<comment type="similarity">
    <text evidence="5 15">Belongs to the cytochrome P450 family.</text>
</comment>
<keyword evidence="9" id="KW-0492">Microsome</keyword>
<dbReference type="CDD" id="cd20628">
    <property type="entry name" value="CYP4"/>
    <property type="match status" value="1"/>
</dbReference>
<keyword evidence="6 14" id="KW-0349">Heme</keyword>
<dbReference type="InterPro" id="IPR017972">
    <property type="entry name" value="Cyt_P450_CS"/>
</dbReference>
<proteinExistence type="inferred from homology"/>